<feature type="region of interest" description="Disordered" evidence="1">
    <location>
        <begin position="53"/>
        <end position="103"/>
    </location>
</feature>
<reference evidence="3" key="1">
    <citation type="journal article" date="2019" name="Int. J. Syst. Evol. Microbiol.">
        <title>The Global Catalogue of Microorganisms (GCM) 10K type strain sequencing project: providing services to taxonomists for standard genome sequencing and annotation.</title>
        <authorList>
            <consortium name="The Broad Institute Genomics Platform"/>
            <consortium name="The Broad Institute Genome Sequencing Center for Infectious Disease"/>
            <person name="Wu L."/>
            <person name="Ma J."/>
        </authorList>
    </citation>
    <scope>NUCLEOTIDE SEQUENCE [LARGE SCALE GENOMIC DNA]</scope>
    <source>
        <strain evidence="3">CGMCC 4.7323</strain>
    </source>
</reference>
<protein>
    <submittedName>
        <fullName evidence="2">Uncharacterized protein</fullName>
    </submittedName>
</protein>
<dbReference type="GeneID" id="301552570"/>
<sequence length="103" mass="11058">MPPAAEPVRYGLTTNIDTHNPVKANYHEFTGMLRDIRHARTWHGRAGYLFGPPGWHEPAAAPRPHRTPAPTAEAALPASASGPDGATNEATPPDHEIKEAVPV</sequence>
<accession>A0ABQ2J247</accession>
<evidence type="ECO:0000256" key="1">
    <source>
        <dbReference type="SAM" id="MobiDB-lite"/>
    </source>
</evidence>
<name>A0ABQ2J247_9ACTN</name>
<comment type="caution">
    <text evidence="2">The sequence shown here is derived from an EMBL/GenBank/DDBJ whole genome shotgun (WGS) entry which is preliminary data.</text>
</comment>
<feature type="compositionally biased region" description="Basic and acidic residues" evidence="1">
    <location>
        <begin position="92"/>
        <end position="103"/>
    </location>
</feature>
<organism evidence="2 3">
    <name type="scientific">Streptomyces kronopolitis</name>
    <dbReference type="NCBI Taxonomy" id="1612435"/>
    <lineage>
        <taxon>Bacteria</taxon>
        <taxon>Bacillati</taxon>
        <taxon>Actinomycetota</taxon>
        <taxon>Actinomycetes</taxon>
        <taxon>Kitasatosporales</taxon>
        <taxon>Streptomycetaceae</taxon>
        <taxon>Streptomyces</taxon>
    </lineage>
</organism>
<feature type="compositionally biased region" description="Low complexity" evidence="1">
    <location>
        <begin position="56"/>
        <end position="83"/>
    </location>
</feature>
<dbReference type="Proteomes" id="UP000600080">
    <property type="component" value="Unassembled WGS sequence"/>
</dbReference>
<evidence type="ECO:0000313" key="3">
    <source>
        <dbReference type="Proteomes" id="UP000600080"/>
    </source>
</evidence>
<proteinExistence type="predicted"/>
<keyword evidence="3" id="KW-1185">Reference proteome</keyword>
<dbReference type="RefSeq" id="WP_229699673.1">
    <property type="nucleotide sequence ID" value="NZ_BMND01000002.1"/>
</dbReference>
<evidence type="ECO:0000313" key="2">
    <source>
        <dbReference type="EMBL" id="GGN34629.1"/>
    </source>
</evidence>
<gene>
    <name evidence="2" type="ORF">GCM10012285_06890</name>
</gene>
<dbReference type="EMBL" id="BMND01000002">
    <property type="protein sequence ID" value="GGN34629.1"/>
    <property type="molecule type" value="Genomic_DNA"/>
</dbReference>